<dbReference type="STRING" id="1754190.A0A1Y2A6Z5"/>
<comment type="similarity">
    <text evidence="1">Belongs to the carotenoid oxygenase family.</text>
</comment>
<sequence>MSSDLFRNQKDSNSKPIPIPWLGSTREHTTIPNWLSGVYFQIGPGFFDINAQGETTAKQLSQSLVQLKIVHFKHWFDGLSHIHRLELKGGSNTALWNHTMIAKPYEKKISETATIDHTTFGPIIIENHEVSTSVVDSFKTHITPSENQEEAYNNNLGIQTINYDDKDHIIVTGYSSVVEEINPVDLKSKKVGNLIHSSFYPSSHYIYTPFKRYDPKTNELFSLVLEVGKVSSTFHIVCTSFPIGSHPERTESETFLFSSIPNVRVGYVHSFALTPHFIVIINCPYHAGSLGSGLKLALNQGSIQKTMKFSEQLDENSICYIISRKTGNLVKTFESAGFFYLNVINSFEEEVREPSGIASIDSDKSYNIYIDVVAYTDTNILNIFNIDELRTPSQVVNTVNRTTWSNTIRRYCLPNVPCNQNVESNQSGTPYWEQVVKDKVENPTWFVNSLVKPFKKIYYTATELNHSNNSSNNSSNNNINQSDLDVRFEYPASFEHLCNTTLEFPCINSNYNYREYRYVYGLFHPKKEKTFFTHLIKIDIQTMRVIKFNPANITADPYQEEGDITIPMMNEKVDIIPAGCPTFIPRVSTVFTNSKDNTEKNVDDDPNEDDGAVIAPFFDKLNRRSILIVINAKTFREIGRFNLPNNELMPFGSQGTFCNLESNESLE</sequence>
<dbReference type="PANTHER" id="PTHR10543:SF24">
    <property type="entry name" value="CAROTENOID ISOMEROOXYGENASE"/>
    <property type="match status" value="1"/>
</dbReference>
<evidence type="ECO:0000313" key="6">
    <source>
        <dbReference type="EMBL" id="ORY18278.1"/>
    </source>
</evidence>
<evidence type="ECO:0000256" key="1">
    <source>
        <dbReference type="ARBA" id="ARBA00006787"/>
    </source>
</evidence>
<dbReference type="GO" id="GO:0046872">
    <property type="term" value="F:metal ion binding"/>
    <property type="evidence" value="ECO:0007669"/>
    <property type="project" value="UniProtKB-KW"/>
</dbReference>
<comment type="caution">
    <text evidence="6">The sequence shown here is derived from an EMBL/GenBank/DDBJ whole genome shotgun (WGS) entry which is preliminary data.</text>
</comment>
<dbReference type="GO" id="GO:0010436">
    <property type="term" value="F:carotenoid dioxygenase activity"/>
    <property type="evidence" value="ECO:0007669"/>
    <property type="project" value="TreeGrafter"/>
</dbReference>
<keyword evidence="2 5" id="KW-0479">Metal-binding</keyword>
<dbReference type="InterPro" id="IPR004294">
    <property type="entry name" value="Carotenoid_Oase"/>
</dbReference>
<name>A0A1Y2A6Z5_9FUNG</name>
<gene>
    <name evidence="6" type="ORF">LY90DRAFT_517448</name>
</gene>
<protein>
    <recommendedName>
        <fullName evidence="8">Carotenoid oxygenase</fullName>
    </recommendedName>
</protein>
<reference evidence="6 7" key="1">
    <citation type="submission" date="2016-08" db="EMBL/GenBank/DDBJ databases">
        <title>A Parts List for Fungal Cellulosomes Revealed by Comparative Genomics.</title>
        <authorList>
            <consortium name="DOE Joint Genome Institute"/>
            <person name="Haitjema C.H."/>
            <person name="Gilmore S.P."/>
            <person name="Henske J.K."/>
            <person name="Solomon K.V."/>
            <person name="De Groot R."/>
            <person name="Kuo A."/>
            <person name="Mondo S.J."/>
            <person name="Salamov A.A."/>
            <person name="Labutti K."/>
            <person name="Zhao Z."/>
            <person name="Chiniquy J."/>
            <person name="Barry K."/>
            <person name="Brewer H.M."/>
            <person name="Purvine S.O."/>
            <person name="Wright A.T."/>
            <person name="Boxma B."/>
            <person name="Van Alen T."/>
            <person name="Hackstein J.H."/>
            <person name="Baker S.E."/>
            <person name="Grigoriev I.V."/>
            <person name="O'Malley M.A."/>
        </authorList>
    </citation>
    <scope>NUCLEOTIDE SEQUENCE [LARGE SCALE GENOMIC DNA]</scope>
    <source>
        <strain evidence="6 7">G1</strain>
    </source>
</reference>
<dbReference type="PANTHER" id="PTHR10543">
    <property type="entry name" value="BETA-CAROTENE DIOXYGENASE"/>
    <property type="match status" value="1"/>
</dbReference>
<dbReference type="AlphaFoldDB" id="A0A1Y2A6Z5"/>
<evidence type="ECO:0000256" key="5">
    <source>
        <dbReference type="PIRSR" id="PIRSR604294-1"/>
    </source>
</evidence>
<evidence type="ECO:0000256" key="3">
    <source>
        <dbReference type="ARBA" id="ARBA00023002"/>
    </source>
</evidence>
<keyword evidence="7" id="KW-1185">Reference proteome</keyword>
<comment type="cofactor">
    <cofactor evidence="5">
        <name>Fe(2+)</name>
        <dbReference type="ChEBI" id="CHEBI:29033"/>
    </cofactor>
    <text evidence="5">Binds 1 Fe(2+) ion per subunit.</text>
</comment>
<evidence type="ECO:0008006" key="8">
    <source>
        <dbReference type="Google" id="ProtNLM"/>
    </source>
</evidence>
<keyword evidence="4 5" id="KW-0408">Iron</keyword>
<evidence type="ECO:0000313" key="7">
    <source>
        <dbReference type="Proteomes" id="UP000193920"/>
    </source>
</evidence>
<proteinExistence type="inferred from homology"/>
<dbReference type="EMBL" id="MCOG01000320">
    <property type="protein sequence ID" value="ORY18278.1"/>
    <property type="molecule type" value="Genomic_DNA"/>
</dbReference>
<keyword evidence="3" id="KW-0560">Oxidoreductase</keyword>
<dbReference type="Proteomes" id="UP000193920">
    <property type="component" value="Unassembled WGS sequence"/>
</dbReference>
<dbReference type="GO" id="GO:0016121">
    <property type="term" value="P:carotene catabolic process"/>
    <property type="evidence" value="ECO:0007669"/>
    <property type="project" value="TreeGrafter"/>
</dbReference>
<dbReference type="Pfam" id="PF03055">
    <property type="entry name" value="RPE65"/>
    <property type="match status" value="1"/>
</dbReference>
<evidence type="ECO:0000256" key="2">
    <source>
        <dbReference type="ARBA" id="ARBA00022723"/>
    </source>
</evidence>
<feature type="binding site" evidence="5">
    <location>
        <position position="269"/>
    </location>
    <ligand>
        <name>Fe cation</name>
        <dbReference type="ChEBI" id="CHEBI:24875"/>
        <note>catalytic</note>
    </ligand>
</feature>
<evidence type="ECO:0000256" key="4">
    <source>
        <dbReference type="ARBA" id="ARBA00023004"/>
    </source>
</evidence>
<accession>A0A1Y2A6Z5</accession>
<organism evidence="6 7">
    <name type="scientific">Neocallimastix californiae</name>
    <dbReference type="NCBI Taxonomy" id="1754190"/>
    <lineage>
        <taxon>Eukaryota</taxon>
        <taxon>Fungi</taxon>
        <taxon>Fungi incertae sedis</taxon>
        <taxon>Chytridiomycota</taxon>
        <taxon>Chytridiomycota incertae sedis</taxon>
        <taxon>Neocallimastigomycetes</taxon>
        <taxon>Neocallimastigales</taxon>
        <taxon>Neocallimastigaceae</taxon>
        <taxon>Neocallimastix</taxon>
    </lineage>
</organism>
<dbReference type="OrthoDB" id="407010at2759"/>